<gene>
    <name evidence="5" type="ORF">GCM10011372_01230</name>
</gene>
<keyword evidence="3" id="KW-1133">Transmembrane helix</keyword>
<dbReference type="Proteomes" id="UP000636956">
    <property type="component" value="Unassembled WGS sequence"/>
</dbReference>
<keyword evidence="3" id="KW-0812">Transmembrane</keyword>
<keyword evidence="3" id="KW-0472">Membrane</keyword>
<dbReference type="AlphaFoldDB" id="A0A917P917"/>
<evidence type="ECO:0000313" key="5">
    <source>
        <dbReference type="EMBL" id="GGJ67203.1"/>
    </source>
</evidence>
<keyword evidence="1" id="KW-0805">Transcription regulation</keyword>
<sequence>MNADHERFADWDSAYVLGALSPAERREYEGHLETCERCRRAVEELAPMPGLLARLTPERAEALLDDGEGVDAKPAPRPELLAAVRHEARRRRIRRTRLRYAVAAAAGAVALTAVVVPIGLTRTPPGVEVVAFETVAEVPVTATAELTPVAWGTRIDLDCTYESDGTDADAPQEGWSYALYVVDRDGTRRELSSWRASPGATARLEAGTAVDLDDIASLEIRAVASGDMLLLGTPD</sequence>
<evidence type="ECO:0000313" key="6">
    <source>
        <dbReference type="Proteomes" id="UP000636956"/>
    </source>
</evidence>
<dbReference type="EMBL" id="BMMD01000001">
    <property type="protein sequence ID" value="GGJ67203.1"/>
    <property type="molecule type" value="Genomic_DNA"/>
</dbReference>
<feature type="domain" description="Putative zinc-finger" evidence="4">
    <location>
        <begin position="13"/>
        <end position="39"/>
    </location>
</feature>
<feature type="transmembrane region" description="Helical" evidence="3">
    <location>
        <begin position="98"/>
        <end position="120"/>
    </location>
</feature>
<protein>
    <submittedName>
        <fullName evidence="5">Anti-sigma factor</fullName>
    </submittedName>
</protein>
<accession>A0A917P917</accession>
<keyword evidence="6" id="KW-1185">Reference proteome</keyword>
<reference evidence="5" key="1">
    <citation type="journal article" date="2014" name="Int. J. Syst. Evol. Microbiol.">
        <title>Complete genome sequence of Corynebacterium casei LMG S-19264T (=DSM 44701T), isolated from a smear-ripened cheese.</title>
        <authorList>
            <consortium name="US DOE Joint Genome Institute (JGI-PGF)"/>
            <person name="Walter F."/>
            <person name="Albersmeier A."/>
            <person name="Kalinowski J."/>
            <person name="Ruckert C."/>
        </authorList>
    </citation>
    <scope>NUCLEOTIDE SEQUENCE</scope>
    <source>
        <strain evidence="5">CGMCC 1.8984</strain>
    </source>
</reference>
<evidence type="ECO:0000256" key="2">
    <source>
        <dbReference type="ARBA" id="ARBA00023163"/>
    </source>
</evidence>
<dbReference type="RefSeq" id="WP_188741502.1">
    <property type="nucleotide sequence ID" value="NZ_BAABFW010000007.1"/>
</dbReference>
<dbReference type="InterPro" id="IPR027383">
    <property type="entry name" value="Znf_put"/>
</dbReference>
<dbReference type="InterPro" id="IPR041916">
    <property type="entry name" value="Anti_sigma_zinc_sf"/>
</dbReference>
<name>A0A917P917_9MICO</name>
<evidence type="ECO:0000256" key="1">
    <source>
        <dbReference type="ARBA" id="ARBA00023015"/>
    </source>
</evidence>
<organism evidence="5 6">
    <name type="scientific">Agromyces bauzanensis</name>
    <dbReference type="NCBI Taxonomy" id="1308924"/>
    <lineage>
        <taxon>Bacteria</taxon>
        <taxon>Bacillati</taxon>
        <taxon>Actinomycetota</taxon>
        <taxon>Actinomycetes</taxon>
        <taxon>Micrococcales</taxon>
        <taxon>Microbacteriaceae</taxon>
        <taxon>Agromyces</taxon>
    </lineage>
</organism>
<dbReference type="Gene3D" id="1.10.10.1320">
    <property type="entry name" value="Anti-sigma factor, zinc-finger domain"/>
    <property type="match status" value="1"/>
</dbReference>
<evidence type="ECO:0000256" key="3">
    <source>
        <dbReference type="SAM" id="Phobius"/>
    </source>
</evidence>
<proteinExistence type="predicted"/>
<evidence type="ECO:0000259" key="4">
    <source>
        <dbReference type="Pfam" id="PF13490"/>
    </source>
</evidence>
<reference evidence="5" key="2">
    <citation type="submission" date="2020-09" db="EMBL/GenBank/DDBJ databases">
        <authorList>
            <person name="Sun Q."/>
            <person name="Zhou Y."/>
        </authorList>
    </citation>
    <scope>NUCLEOTIDE SEQUENCE</scope>
    <source>
        <strain evidence="5">CGMCC 1.8984</strain>
    </source>
</reference>
<dbReference type="Pfam" id="PF13490">
    <property type="entry name" value="zf-HC2"/>
    <property type="match status" value="1"/>
</dbReference>
<keyword evidence="2" id="KW-0804">Transcription</keyword>
<comment type="caution">
    <text evidence="5">The sequence shown here is derived from an EMBL/GenBank/DDBJ whole genome shotgun (WGS) entry which is preliminary data.</text>
</comment>